<keyword evidence="3 8" id="KW-0813">Transport</keyword>
<dbReference type="OrthoDB" id="10260857at2759"/>
<evidence type="ECO:0000256" key="5">
    <source>
        <dbReference type="ARBA" id="ARBA00022927"/>
    </source>
</evidence>
<dbReference type="KEGG" id="mtr:11431442"/>
<keyword evidence="16" id="KW-1185">Reference proteome</keyword>
<dbReference type="Gene3D" id="1.10.287.660">
    <property type="entry name" value="Helix hairpin bin"/>
    <property type="match status" value="1"/>
</dbReference>
<organism evidence="12 16">
    <name type="scientific">Medicago truncatula</name>
    <name type="common">Barrel medic</name>
    <name type="synonym">Medicago tribuloides</name>
    <dbReference type="NCBI Taxonomy" id="3880"/>
    <lineage>
        <taxon>Eukaryota</taxon>
        <taxon>Viridiplantae</taxon>
        <taxon>Streptophyta</taxon>
        <taxon>Embryophyta</taxon>
        <taxon>Tracheophyta</taxon>
        <taxon>Spermatophyta</taxon>
        <taxon>Magnoliopsida</taxon>
        <taxon>eudicotyledons</taxon>
        <taxon>Gunneridae</taxon>
        <taxon>Pentapetalae</taxon>
        <taxon>rosids</taxon>
        <taxon>fabids</taxon>
        <taxon>Fabales</taxon>
        <taxon>Fabaceae</taxon>
        <taxon>Papilionoideae</taxon>
        <taxon>50 kb inversion clade</taxon>
        <taxon>NPAAA clade</taxon>
        <taxon>Hologalegina</taxon>
        <taxon>IRL clade</taxon>
        <taxon>Trifolieae</taxon>
        <taxon>Medicago</taxon>
    </lineage>
</organism>
<sequence length="220" mass="25060">MFRGLWGSQEQQPHEASSQQSWYSPSIMSSSTSSRPATPASSSASPRPPSSHVPPAEAAGTIASLKDKSVDELRKLLSDKDAYQQFLNSLEQVKIQTNLKDELAKENRQLAEENLQKEPRMMELRNQCRIIRTTELATANEKLNELEKQKEEMLKMNSPASLLQRIQESVNQTDEESENLHQQLLDREVDLAAFLQKYKKLRTTYHKRTLIHLAAKTSNI</sequence>
<dbReference type="SUPFAM" id="SSF140111">
    <property type="entry name" value="Endosomal sorting complex assembly domain"/>
    <property type="match status" value="1"/>
</dbReference>
<accession>G7L4Y9</accession>
<evidence type="ECO:0000313" key="16">
    <source>
        <dbReference type="Proteomes" id="UP000002051"/>
    </source>
</evidence>
<dbReference type="HOGENOM" id="CLU_036442_0_0_1"/>
<dbReference type="eggNOG" id="KOG3270">
    <property type="taxonomic scope" value="Eukaryota"/>
</dbReference>
<evidence type="ECO:0000313" key="13">
    <source>
        <dbReference type="EMBL" id="AFK40759.1"/>
    </source>
</evidence>
<comment type="subcellular location">
    <subcellularLocation>
        <location evidence="1">Endosome</location>
    </subcellularLocation>
</comment>
<dbReference type="EnsemblPlants" id="AES81956">
    <property type="protein sequence ID" value="AES81956"/>
    <property type="gene ID" value="MTR_7g102780"/>
</dbReference>
<reference evidence="14" key="5">
    <citation type="journal article" date="2018" name="Nat. Plants">
        <title>Whole-genome landscape of Medicago truncatula symbiotic genes.</title>
        <authorList>
            <person name="Pecrix Y."/>
            <person name="Gamas P."/>
            <person name="Carrere S."/>
        </authorList>
    </citation>
    <scope>NUCLEOTIDE SEQUENCE</scope>
    <source>
        <tissue evidence="14">Leaves</tissue>
    </source>
</reference>
<evidence type="ECO:0000259" key="11">
    <source>
        <dbReference type="PROSITE" id="PS51314"/>
    </source>
</evidence>
<gene>
    <name evidence="15" type="primary">11431442</name>
    <name evidence="12" type="ordered locus">MTR_7g102780</name>
    <name evidence="14" type="ORF">MtrunA17_Chr7g0265301</name>
</gene>
<dbReference type="GO" id="GO:0006623">
    <property type="term" value="P:protein targeting to vacuole"/>
    <property type="evidence" value="ECO:0000318"/>
    <property type="project" value="GO_Central"/>
</dbReference>
<dbReference type="GO" id="GO:0043162">
    <property type="term" value="P:ubiquitin-dependent protein catabolic process via the multivesicular body sorting pathway"/>
    <property type="evidence" value="ECO:0000318"/>
    <property type="project" value="GO_Central"/>
</dbReference>
<name>G7L4Y9_MEDTR</name>
<comment type="subunit">
    <text evidence="7">Component of the endosomal sorting required for transport complex I (ESCRT-I), composed of ELC, VPS28 and VPS37. Interacts with ELC.</text>
</comment>
<keyword evidence="5 8" id="KW-0653">Protein transport</keyword>
<evidence type="ECO:0000313" key="12">
    <source>
        <dbReference type="EMBL" id="AES81956.1"/>
    </source>
</evidence>
<dbReference type="EMBL" id="PSQE01000007">
    <property type="protein sequence ID" value="RHN48582.1"/>
    <property type="molecule type" value="Genomic_DNA"/>
</dbReference>
<evidence type="ECO:0000256" key="3">
    <source>
        <dbReference type="ARBA" id="ARBA00022448"/>
    </source>
</evidence>
<comment type="function">
    <text evidence="6">Component of the ESCRT-I complex (endosomal sorting complex required for transport I), a regulator of vesicular trafficking process. Required for the sorting of endocytic ubiquitinated cargos into multivesicular bodies (MVBs).</text>
</comment>
<reference evidence="13" key="2">
    <citation type="submission" date="2012-05" db="EMBL/GenBank/DDBJ databases">
        <authorList>
            <person name="Krishnakumar V."/>
            <person name="Cheung F."/>
            <person name="Xiao Y."/>
            <person name="Chan A."/>
            <person name="Moskal W.A."/>
            <person name="Town C.D."/>
        </authorList>
    </citation>
    <scope>NUCLEOTIDE SEQUENCE</scope>
</reference>
<dbReference type="Pfam" id="PF07200">
    <property type="entry name" value="Mod_r"/>
    <property type="match status" value="1"/>
</dbReference>
<feature type="compositionally biased region" description="Low complexity" evidence="10">
    <location>
        <begin position="16"/>
        <end position="45"/>
    </location>
</feature>
<dbReference type="GO" id="GO:0000813">
    <property type="term" value="C:ESCRT I complex"/>
    <property type="evidence" value="ECO:0000318"/>
    <property type="project" value="GO_Central"/>
</dbReference>
<evidence type="ECO:0000313" key="15">
    <source>
        <dbReference type="EnsemblPlants" id="AES81956"/>
    </source>
</evidence>
<dbReference type="Proteomes" id="UP000265566">
    <property type="component" value="Chromosome 7"/>
</dbReference>
<dbReference type="STRING" id="3880.G7L4Y9"/>
<reference evidence="12 16" key="3">
    <citation type="journal article" date="2014" name="BMC Genomics">
        <title>An improved genome release (version Mt4.0) for the model legume Medicago truncatula.</title>
        <authorList>
            <person name="Tang H."/>
            <person name="Krishnakumar V."/>
            <person name="Bidwell S."/>
            <person name="Rosen B."/>
            <person name="Chan A."/>
            <person name="Zhou S."/>
            <person name="Gentzbittel L."/>
            <person name="Childs K.L."/>
            <person name="Yandell M."/>
            <person name="Gundlach H."/>
            <person name="Mayer K.F."/>
            <person name="Schwartz D.C."/>
            <person name="Town C.D."/>
        </authorList>
    </citation>
    <scope>GENOME REANNOTATION</scope>
    <source>
        <strain evidence="15 16">cv. Jemalong A17</strain>
    </source>
</reference>
<evidence type="ECO:0000256" key="8">
    <source>
        <dbReference type="PROSITE-ProRule" id="PRU00646"/>
    </source>
</evidence>
<keyword evidence="4" id="KW-0967">Endosome</keyword>
<proteinExistence type="evidence at transcript level"/>
<dbReference type="PaxDb" id="3880-AES81957"/>
<feature type="region of interest" description="Disordered" evidence="10">
    <location>
        <begin position="1"/>
        <end position="64"/>
    </location>
</feature>
<evidence type="ECO:0000256" key="1">
    <source>
        <dbReference type="ARBA" id="ARBA00004177"/>
    </source>
</evidence>
<comment type="similarity">
    <text evidence="2">Belongs to the VPS37 family.</text>
</comment>
<evidence type="ECO:0000256" key="2">
    <source>
        <dbReference type="ARBA" id="ARBA00007617"/>
    </source>
</evidence>
<dbReference type="EMBL" id="BT140964">
    <property type="protein sequence ID" value="AFK40759.1"/>
    <property type="molecule type" value="mRNA"/>
</dbReference>
<dbReference type="InterPro" id="IPR009851">
    <property type="entry name" value="Mod_r"/>
</dbReference>
<evidence type="ECO:0000256" key="7">
    <source>
        <dbReference type="ARBA" id="ARBA00061953"/>
    </source>
</evidence>
<dbReference type="AlphaFoldDB" id="G7L4Y9"/>
<evidence type="ECO:0000256" key="4">
    <source>
        <dbReference type="ARBA" id="ARBA00022753"/>
    </source>
</evidence>
<dbReference type="PANTHER" id="PTHR13678">
    <property type="entry name" value="VACUOLAR PROTEIN SORTING-ASSOCIATED PROTEIN 37"/>
    <property type="match status" value="1"/>
</dbReference>
<feature type="domain" description="VPS37 C-terminal" evidence="11">
    <location>
        <begin position="140"/>
        <end position="220"/>
    </location>
</feature>
<evidence type="ECO:0000256" key="10">
    <source>
        <dbReference type="SAM" id="MobiDB-lite"/>
    </source>
</evidence>
<keyword evidence="9" id="KW-0175">Coiled coil</keyword>
<evidence type="ECO:0000256" key="6">
    <source>
        <dbReference type="ARBA" id="ARBA00055844"/>
    </source>
</evidence>
<dbReference type="EMBL" id="CM001223">
    <property type="protein sequence ID" value="AES81956.1"/>
    <property type="molecule type" value="Genomic_DNA"/>
</dbReference>
<dbReference type="FunFam" id="1.10.287.660:FF:000005">
    <property type="entry name" value="Vacuolar protein-sorting-associated protein 37 homolog 1"/>
    <property type="match status" value="1"/>
</dbReference>
<dbReference type="PROSITE" id="PS51314">
    <property type="entry name" value="VPS37_C"/>
    <property type="match status" value="1"/>
</dbReference>
<dbReference type="Gramene" id="rna43315">
    <property type="protein sequence ID" value="RHN48582.1"/>
    <property type="gene ID" value="gene43315"/>
</dbReference>
<protein>
    <submittedName>
        <fullName evidence="12">Modifier of rudimentary (Mod(R)) protein</fullName>
    </submittedName>
    <submittedName>
        <fullName evidence="14">Putative modifier of rudimentary, Modr</fullName>
    </submittedName>
</protein>
<feature type="coiled-coil region" evidence="9">
    <location>
        <begin position="93"/>
        <end position="183"/>
    </location>
</feature>
<dbReference type="Proteomes" id="UP000002051">
    <property type="component" value="Unassembled WGS sequence"/>
</dbReference>
<evidence type="ECO:0000313" key="14">
    <source>
        <dbReference type="EMBL" id="RHN48582.1"/>
    </source>
</evidence>
<reference evidence="12 16" key="1">
    <citation type="journal article" date="2011" name="Nature">
        <title>The Medicago genome provides insight into the evolution of rhizobial symbioses.</title>
        <authorList>
            <person name="Young N.D."/>
            <person name="Debelle F."/>
            <person name="Oldroyd G.E."/>
            <person name="Geurts R."/>
            <person name="Cannon S.B."/>
            <person name="Udvardi M.K."/>
            <person name="Benedito V.A."/>
            <person name="Mayer K.F."/>
            <person name="Gouzy J."/>
            <person name="Schoof H."/>
            <person name="Van de Peer Y."/>
            <person name="Proost S."/>
            <person name="Cook D.R."/>
            <person name="Meyers B.C."/>
            <person name="Spannagl M."/>
            <person name="Cheung F."/>
            <person name="De Mita S."/>
            <person name="Krishnakumar V."/>
            <person name="Gundlach H."/>
            <person name="Zhou S."/>
            <person name="Mudge J."/>
            <person name="Bharti A.K."/>
            <person name="Murray J.D."/>
            <person name="Naoumkina M.A."/>
            <person name="Rosen B."/>
            <person name="Silverstein K.A."/>
            <person name="Tang H."/>
            <person name="Rombauts S."/>
            <person name="Zhao P.X."/>
            <person name="Zhou P."/>
            <person name="Barbe V."/>
            <person name="Bardou P."/>
            <person name="Bechner M."/>
            <person name="Bellec A."/>
            <person name="Berger A."/>
            <person name="Berges H."/>
            <person name="Bidwell S."/>
            <person name="Bisseling T."/>
            <person name="Choisne N."/>
            <person name="Couloux A."/>
            <person name="Denny R."/>
            <person name="Deshpande S."/>
            <person name="Dai X."/>
            <person name="Doyle J.J."/>
            <person name="Dudez A.M."/>
            <person name="Farmer A.D."/>
            <person name="Fouteau S."/>
            <person name="Franken C."/>
            <person name="Gibelin C."/>
            <person name="Gish J."/>
            <person name="Goldstein S."/>
            <person name="Gonzalez A.J."/>
            <person name="Green P.J."/>
            <person name="Hallab A."/>
            <person name="Hartog M."/>
            <person name="Hua A."/>
            <person name="Humphray S.J."/>
            <person name="Jeong D.H."/>
            <person name="Jing Y."/>
            <person name="Jocker A."/>
            <person name="Kenton S.M."/>
            <person name="Kim D.J."/>
            <person name="Klee K."/>
            <person name="Lai H."/>
            <person name="Lang C."/>
            <person name="Lin S."/>
            <person name="Macmil S.L."/>
            <person name="Magdelenat G."/>
            <person name="Matthews L."/>
            <person name="McCorrison J."/>
            <person name="Monaghan E.L."/>
            <person name="Mun J.H."/>
            <person name="Najar F.Z."/>
            <person name="Nicholson C."/>
            <person name="Noirot C."/>
            <person name="O'Bleness M."/>
            <person name="Paule C.R."/>
            <person name="Poulain J."/>
            <person name="Prion F."/>
            <person name="Qin B."/>
            <person name="Qu C."/>
            <person name="Retzel E.F."/>
            <person name="Riddle C."/>
            <person name="Sallet E."/>
            <person name="Samain S."/>
            <person name="Samson N."/>
            <person name="Sanders I."/>
            <person name="Saurat O."/>
            <person name="Scarpelli C."/>
            <person name="Schiex T."/>
            <person name="Segurens B."/>
            <person name="Severin A.J."/>
            <person name="Sherrier D.J."/>
            <person name="Shi R."/>
            <person name="Sims S."/>
            <person name="Singer S.R."/>
            <person name="Sinharoy S."/>
            <person name="Sterck L."/>
            <person name="Viollet A."/>
            <person name="Wang B.B."/>
            <person name="Wang K."/>
            <person name="Wang M."/>
            <person name="Wang X."/>
            <person name="Warfsmann J."/>
            <person name="Weissenbach J."/>
            <person name="White D.D."/>
            <person name="White J.D."/>
            <person name="Wiley G.B."/>
            <person name="Wincker P."/>
            <person name="Xing Y."/>
            <person name="Yang L."/>
            <person name="Yao Z."/>
            <person name="Ying F."/>
            <person name="Zhai J."/>
            <person name="Zhou L."/>
            <person name="Zuber A."/>
            <person name="Denarie J."/>
            <person name="Dixon R.A."/>
            <person name="May G.D."/>
            <person name="Schwartz D.C."/>
            <person name="Rogers J."/>
            <person name="Quetier F."/>
            <person name="Town C.D."/>
            <person name="Roe B.A."/>
        </authorList>
    </citation>
    <scope>NUCLEOTIDE SEQUENCE [LARGE SCALE GENOMIC DNA]</scope>
    <source>
        <strain evidence="12">A17</strain>
        <strain evidence="15 16">cv. Jemalong A17</strain>
    </source>
</reference>
<dbReference type="PANTHER" id="PTHR13678:SF2">
    <property type="entry name" value="VACUOLAR PROTEIN SORTING-ASSOCIATED PROTEIN 37A"/>
    <property type="match status" value="1"/>
</dbReference>
<evidence type="ECO:0000256" key="9">
    <source>
        <dbReference type="SAM" id="Coils"/>
    </source>
</evidence>
<dbReference type="InterPro" id="IPR029012">
    <property type="entry name" value="Helix_hairpin_bin_sf"/>
</dbReference>
<dbReference type="GO" id="GO:0006612">
    <property type="term" value="P:protein targeting to membrane"/>
    <property type="evidence" value="ECO:0000318"/>
    <property type="project" value="GO_Central"/>
</dbReference>
<dbReference type="InterPro" id="IPR037202">
    <property type="entry name" value="ESCRT_assembly_dom"/>
</dbReference>
<reference evidence="15" key="4">
    <citation type="submission" date="2015-04" db="UniProtKB">
        <authorList>
            <consortium name="EnsemblPlants"/>
        </authorList>
    </citation>
    <scope>IDENTIFICATION</scope>
    <source>
        <strain evidence="15">cv. Jemalong A17</strain>
    </source>
</reference>